<dbReference type="RefSeq" id="WP_115268017.1">
    <property type="nucleotide sequence ID" value="NZ_JBNPNB010000027.1"/>
</dbReference>
<evidence type="ECO:0000259" key="1">
    <source>
        <dbReference type="Pfam" id="PF18813"/>
    </source>
</evidence>
<feature type="domain" description="Phage-Barnase-EndoU-ColicinE5/D-RelE like nuclease 4" evidence="1">
    <location>
        <begin position="27"/>
        <end position="154"/>
    </location>
</feature>
<protein>
    <submittedName>
        <fullName evidence="2">Putative conjugative transposon membrane protein</fullName>
    </submittedName>
</protein>
<dbReference type="InterPro" id="IPR041420">
    <property type="entry name" value="PBECR4"/>
</dbReference>
<dbReference type="Proteomes" id="UP000254924">
    <property type="component" value="Unassembled WGS sequence"/>
</dbReference>
<reference evidence="2 3" key="1">
    <citation type="submission" date="2018-06" db="EMBL/GenBank/DDBJ databases">
        <authorList>
            <consortium name="Pathogen Informatics"/>
            <person name="Doyle S."/>
        </authorList>
    </citation>
    <scope>NUCLEOTIDE SEQUENCE [LARGE SCALE GENOMIC DNA]</scope>
    <source>
        <strain evidence="2 3">NCTC12224</strain>
    </source>
</reference>
<name>A0A380K3V0_9STRE</name>
<keyword evidence="3" id="KW-1185">Reference proteome</keyword>
<dbReference type="AlphaFoldDB" id="A0A380K3V0"/>
<evidence type="ECO:0000313" key="2">
    <source>
        <dbReference type="EMBL" id="SUN59564.1"/>
    </source>
</evidence>
<dbReference type="EMBL" id="UHFN01000007">
    <property type="protein sequence ID" value="SUN59564.1"/>
    <property type="molecule type" value="Genomic_DNA"/>
</dbReference>
<sequence>MVKGRKDYKKPSIKESVALKRYLAIMNRAAHFFETYFRNRVVYYGTELETIAIYFSATNFMHLCGVKYEKGAASFFDDCLNHHLVLEDMMIKRDGTTFQKLQVLASIDELIGSHVYLTQAGRYLYLEFDYALRTKKQILALTLKDTSLKIVPQSLLDLKRQKSFPTGVPVQCIYAKTFHSDKVEVYYLEENSSLSDFRD</sequence>
<dbReference type="GeneID" id="78355908"/>
<dbReference type="Pfam" id="PF18813">
    <property type="entry name" value="PBECR4"/>
    <property type="match status" value="1"/>
</dbReference>
<proteinExistence type="predicted"/>
<accession>A0A380K3V0</accession>
<gene>
    <name evidence="2" type="ORF">NCTC12224_00439</name>
</gene>
<dbReference type="OrthoDB" id="2361603at2"/>
<organism evidence="2 3">
    <name type="scientific">Streptococcus hyointestinalis</name>
    <dbReference type="NCBI Taxonomy" id="1337"/>
    <lineage>
        <taxon>Bacteria</taxon>
        <taxon>Bacillati</taxon>
        <taxon>Bacillota</taxon>
        <taxon>Bacilli</taxon>
        <taxon>Lactobacillales</taxon>
        <taxon>Streptococcaceae</taxon>
        <taxon>Streptococcus</taxon>
    </lineage>
</organism>
<evidence type="ECO:0000313" key="3">
    <source>
        <dbReference type="Proteomes" id="UP000254924"/>
    </source>
</evidence>